<evidence type="ECO:0000313" key="12">
    <source>
        <dbReference type="Proteomes" id="UP001501588"/>
    </source>
</evidence>
<dbReference type="InterPro" id="IPR003593">
    <property type="entry name" value="AAA+_ATPase"/>
</dbReference>
<dbReference type="RefSeq" id="WP_343896835.1">
    <property type="nucleotide sequence ID" value="NZ_BAAAFZ010000060.1"/>
</dbReference>
<comment type="caution">
    <text evidence="11">The sequence shown here is derived from an EMBL/GenBank/DDBJ whole genome shotgun (WGS) entry which is preliminary data.</text>
</comment>
<proteinExistence type="predicted"/>
<keyword evidence="2 8" id="KW-0812">Transmembrane</keyword>
<evidence type="ECO:0000313" key="11">
    <source>
        <dbReference type="EMBL" id="GAA0595029.1"/>
    </source>
</evidence>
<feature type="domain" description="ABC transmembrane type-1" evidence="10">
    <location>
        <begin position="129"/>
        <end position="308"/>
    </location>
</feature>
<dbReference type="SUPFAM" id="SSF90123">
    <property type="entry name" value="ABC transporter transmembrane region"/>
    <property type="match status" value="1"/>
</dbReference>
<sequence length="581" mass="59936">MAEPATAAGRGAGSPLQAAIEDVLRAASGWLWLVLAMGVVGLLLTYGLMQAKMHIVGDVALTRSWDSLRSVAAFWMVVAAMSVALKCFQDAAVAAVSGYAARRLAVPAVLATAQRPGRPETLASGAVGDIETLRTSLAGPVSAAVVDLLTTPLLVALAFTLHWAYGAVCVFFCIAAGVLSLLAARAAGRAARLGGDAKMRAYGLAADAMRSGEAVLAMGMLPRLARQWTAVGTEAAGEAWLAERLAARLRSLMELVLGLFRGAVLMTGSALMLAGASVPAVLAGALFLLYRVTAPFVGIGAHARDFAEGMAAWRRLRALAEGSAVPPPGIAFPCHEGRLVAERLAYGFGGPSPPLLRGADLAVKPGEVVALVGASGSGKSTLLRLLLGTMKPMAGGAYLDGHATHQWDRRALARHIGFLPQDHLLSRGTAAEVIARLEEPDMALVLDAARRAGAHEAIVALPQGYATPLAGSSWQLSMGQRQRIALARALYGRPRVLLLDELAGSVDAEGEAEIAALLGALREEGCAVVFTTHRPGLLAAADRVLALRNGTLAPAAPALGGNAAATRTPPGLDAPARRITA</sequence>
<feature type="region of interest" description="Disordered" evidence="7">
    <location>
        <begin position="558"/>
        <end position="581"/>
    </location>
</feature>
<evidence type="ECO:0000256" key="6">
    <source>
        <dbReference type="ARBA" id="ARBA00023136"/>
    </source>
</evidence>
<evidence type="ECO:0000256" key="4">
    <source>
        <dbReference type="ARBA" id="ARBA00022840"/>
    </source>
</evidence>
<keyword evidence="3" id="KW-0547">Nucleotide-binding</keyword>
<dbReference type="PROSITE" id="PS50929">
    <property type="entry name" value="ABC_TM1F"/>
    <property type="match status" value="1"/>
</dbReference>
<gene>
    <name evidence="11" type="ORF">GCM10009416_36640</name>
</gene>
<keyword evidence="12" id="KW-1185">Reference proteome</keyword>
<dbReference type="Pfam" id="PF00005">
    <property type="entry name" value="ABC_tran"/>
    <property type="match status" value="1"/>
</dbReference>
<keyword evidence="5 8" id="KW-1133">Transmembrane helix</keyword>
<reference evidence="11 12" key="1">
    <citation type="journal article" date="2019" name="Int. J. Syst. Evol. Microbiol.">
        <title>The Global Catalogue of Microorganisms (GCM) 10K type strain sequencing project: providing services to taxonomists for standard genome sequencing and annotation.</title>
        <authorList>
            <consortium name="The Broad Institute Genomics Platform"/>
            <consortium name="The Broad Institute Genome Sequencing Center for Infectious Disease"/>
            <person name="Wu L."/>
            <person name="Ma J."/>
        </authorList>
    </citation>
    <scope>NUCLEOTIDE SEQUENCE [LARGE SCALE GENOMIC DNA]</scope>
    <source>
        <strain evidence="11 12">JCM 9933</strain>
    </source>
</reference>
<dbReference type="InterPro" id="IPR003439">
    <property type="entry name" value="ABC_transporter-like_ATP-bd"/>
</dbReference>
<evidence type="ECO:0000256" key="8">
    <source>
        <dbReference type="SAM" id="Phobius"/>
    </source>
</evidence>
<dbReference type="Gene3D" id="1.20.1560.10">
    <property type="entry name" value="ABC transporter type 1, transmembrane domain"/>
    <property type="match status" value="1"/>
</dbReference>
<dbReference type="InterPro" id="IPR039421">
    <property type="entry name" value="Type_1_exporter"/>
</dbReference>
<feature type="transmembrane region" description="Helical" evidence="8">
    <location>
        <begin position="68"/>
        <end position="85"/>
    </location>
</feature>
<dbReference type="PANTHER" id="PTHR24221:SF654">
    <property type="entry name" value="ATP-BINDING CASSETTE SUB-FAMILY B MEMBER 6"/>
    <property type="match status" value="1"/>
</dbReference>
<dbReference type="InterPro" id="IPR011527">
    <property type="entry name" value="ABC1_TM_dom"/>
</dbReference>
<dbReference type="InterPro" id="IPR036640">
    <property type="entry name" value="ABC1_TM_sf"/>
</dbReference>
<accession>A0ABN1FPD5</accession>
<evidence type="ECO:0000259" key="9">
    <source>
        <dbReference type="PROSITE" id="PS50893"/>
    </source>
</evidence>
<evidence type="ECO:0000256" key="7">
    <source>
        <dbReference type="SAM" id="MobiDB-lite"/>
    </source>
</evidence>
<evidence type="ECO:0000256" key="3">
    <source>
        <dbReference type="ARBA" id="ARBA00022741"/>
    </source>
</evidence>
<dbReference type="InterPro" id="IPR027417">
    <property type="entry name" value="P-loop_NTPase"/>
</dbReference>
<dbReference type="Proteomes" id="UP001501588">
    <property type="component" value="Unassembled WGS sequence"/>
</dbReference>
<keyword evidence="6 8" id="KW-0472">Membrane</keyword>
<evidence type="ECO:0000259" key="10">
    <source>
        <dbReference type="PROSITE" id="PS50929"/>
    </source>
</evidence>
<evidence type="ECO:0000256" key="5">
    <source>
        <dbReference type="ARBA" id="ARBA00022989"/>
    </source>
</evidence>
<organism evidence="11 12">
    <name type="scientific">Craurococcus roseus</name>
    <dbReference type="NCBI Taxonomy" id="77585"/>
    <lineage>
        <taxon>Bacteria</taxon>
        <taxon>Pseudomonadati</taxon>
        <taxon>Pseudomonadota</taxon>
        <taxon>Alphaproteobacteria</taxon>
        <taxon>Acetobacterales</taxon>
        <taxon>Acetobacteraceae</taxon>
        <taxon>Craurococcus</taxon>
    </lineage>
</organism>
<dbReference type="SMART" id="SM00382">
    <property type="entry name" value="AAA"/>
    <property type="match status" value="1"/>
</dbReference>
<comment type="subcellular location">
    <subcellularLocation>
        <location evidence="1">Cell membrane</location>
        <topology evidence="1">Multi-pass membrane protein</topology>
    </subcellularLocation>
</comment>
<dbReference type="EMBL" id="BAAAFZ010000060">
    <property type="protein sequence ID" value="GAA0595029.1"/>
    <property type="molecule type" value="Genomic_DNA"/>
</dbReference>
<feature type="domain" description="ABC transporter" evidence="9">
    <location>
        <begin position="339"/>
        <end position="574"/>
    </location>
</feature>
<keyword evidence="4" id="KW-0067">ATP-binding</keyword>
<dbReference type="SUPFAM" id="SSF52540">
    <property type="entry name" value="P-loop containing nucleoside triphosphate hydrolases"/>
    <property type="match status" value="1"/>
</dbReference>
<evidence type="ECO:0000256" key="2">
    <source>
        <dbReference type="ARBA" id="ARBA00022692"/>
    </source>
</evidence>
<evidence type="ECO:0000256" key="1">
    <source>
        <dbReference type="ARBA" id="ARBA00004651"/>
    </source>
</evidence>
<dbReference type="PROSITE" id="PS50893">
    <property type="entry name" value="ABC_TRANSPORTER_2"/>
    <property type="match status" value="1"/>
</dbReference>
<dbReference type="Gene3D" id="3.40.50.300">
    <property type="entry name" value="P-loop containing nucleotide triphosphate hydrolases"/>
    <property type="match status" value="1"/>
</dbReference>
<feature type="transmembrane region" description="Helical" evidence="8">
    <location>
        <begin position="30"/>
        <end position="48"/>
    </location>
</feature>
<feature type="transmembrane region" description="Helical" evidence="8">
    <location>
        <begin position="163"/>
        <end position="184"/>
    </location>
</feature>
<dbReference type="PANTHER" id="PTHR24221">
    <property type="entry name" value="ATP-BINDING CASSETTE SUB-FAMILY B"/>
    <property type="match status" value="1"/>
</dbReference>
<protein>
    <submittedName>
        <fullName evidence="11">Type I secretion system permease/ATPase</fullName>
    </submittedName>
</protein>
<name>A0ABN1FPD5_9PROT</name>